<organism evidence="3 4">
    <name type="scientific">Smittium simulii</name>
    <dbReference type="NCBI Taxonomy" id="133385"/>
    <lineage>
        <taxon>Eukaryota</taxon>
        <taxon>Fungi</taxon>
        <taxon>Fungi incertae sedis</taxon>
        <taxon>Zoopagomycota</taxon>
        <taxon>Kickxellomycotina</taxon>
        <taxon>Harpellomycetes</taxon>
        <taxon>Harpellales</taxon>
        <taxon>Legeriomycetaceae</taxon>
        <taxon>Smittium</taxon>
    </lineage>
</organism>
<dbReference type="AlphaFoldDB" id="A0A2T9YYL6"/>
<dbReference type="Proteomes" id="UP000245383">
    <property type="component" value="Unassembled WGS sequence"/>
</dbReference>
<evidence type="ECO:0008006" key="5">
    <source>
        <dbReference type="Google" id="ProtNLM"/>
    </source>
</evidence>
<dbReference type="EMBL" id="MBFR01000013">
    <property type="protein sequence ID" value="PVU97396.1"/>
    <property type="molecule type" value="Genomic_DNA"/>
</dbReference>
<evidence type="ECO:0000313" key="4">
    <source>
        <dbReference type="Proteomes" id="UP000245383"/>
    </source>
</evidence>
<dbReference type="InterPro" id="IPR004000">
    <property type="entry name" value="Actin"/>
</dbReference>
<feature type="compositionally biased region" description="Polar residues" evidence="2">
    <location>
        <begin position="73"/>
        <end position="87"/>
    </location>
</feature>
<dbReference type="SUPFAM" id="SSF53067">
    <property type="entry name" value="Actin-like ATPase domain"/>
    <property type="match status" value="2"/>
</dbReference>
<dbReference type="STRING" id="133385.A0A2T9YYL6"/>
<dbReference type="Gene3D" id="3.30.420.40">
    <property type="match status" value="3"/>
</dbReference>
<name>A0A2T9YYL6_9FUNG</name>
<accession>A0A2T9YYL6</accession>
<dbReference type="InterPro" id="IPR043129">
    <property type="entry name" value="ATPase_NBD"/>
</dbReference>
<dbReference type="CDD" id="cd13395">
    <property type="entry name" value="ASKHA_NBD_Arp4_ACTL6-like"/>
    <property type="match status" value="1"/>
</dbReference>
<evidence type="ECO:0000313" key="3">
    <source>
        <dbReference type="EMBL" id="PVU97396.1"/>
    </source>
</evidence>
<dbReference type="SMART" id="SM00268">
    <property type="entry name" value="ACTIN"/>
    <property type="match status" value="1"/>
</dbReference>
<comment type="similarity">
    <text evidence="1">Belongs to the actin family.</text>
</comment>
<reference evidence="3 4" key="1">
    <citation type="journal article" date="2018" name="MBio">
        <title>Comparative Genomics Reveals the Core Gene Toolbox for the Fungus-Insect Symbiosis.</title>
        <authorList>
            <person name="Wang Y."/>
            <person name="Stata M."/>
            <person name="Wang W."/>
            <person name="Stajich J.E."/>
            <person name="White M.M."/>
            <person name="Moncalvo J.M."/>
        </authorList>
    </citation>
    <scope>NUCLEOTIDE SEQUENCE [LARGE SCALE GENOMIC DNA]</scope>
    <source>
        <strain evidence="3 4">SWE-8-4</strain>
    </source>
</reference>
<gene>
    <name evidence="3" type="ORF">BB561_000598</name>
</gene>
<feature type="compositionally biased region" description="Basic and acidic residues" evidence="2">
    <location>
        <begin position="61"/>
        <end position="72"/>
    </location>
</feature>
<evidence type="ECO:0000256" key="2">
    <source>
        <dbReference type="SAM" id="MobiDB-lite"/>
    </source>
</evidence>
<keyword evidence="4" id="KW-1185">Reference proteome</keyword>
<comment type="caution">
    <text evidence="3">The sequence shown here is derived from an EMBL/GenBank/DDBJ whole genome shotgun (WGS) entry which is preliminary data.</text>
</comment>
<evidence type="ECO:0000256" key="1">
    <source>
        <dbReference type="RuleBase" id="RU000487"/>
    </source>
</evidence>
<dbReference type="Gene3D" id="3.90.640.10">
    <property type="entry name" value="Actin, Chain A, domain 4"/>
    <property type="match status" value="1"/>
</dbReference>
<dbReference type="Pfam" id="PF00022">
    <property type="entry name" value="Actin"/>
    <property type="match status" value="1"/>
</dbReference>
<dbReference type="PANTHER" id="PTHR11937">
    <property type="entry name" value="ACTIN"/>
    <property type="match status" value="1"/>
</dbReference>
<sequence>MPIYGGDEVNAIVIDIGSDWTRAGFSGEDSPCAYFPTRVGYIPPKEGLKNDSVTQVEASLQEKDDLDSKMEIDSTNSSSEQDLRTKNSNATLAATKSNISKKPNKKCFVGNMGIEVFRPNMEIQNVLKDGLIENWDAYEEIVEYSLSDCLHVNSEEQPIIFSEANWNTVEKREKLTELIFEKFNVPGFFLSKSAVLSAFGTGKSTALVVDSGSQVTSVVPVYDGYVLQKGIVKQNIAGDYISELIEASLKKEYNYVPTPLFEIKSKQIVDTGSLPNFERRNLLGVTDSYRREMRKKCLLELKESVYQVLNVSFDRDTADNFGAKPFEFSDGFNVSIFGERYHTPEVMFQPQLFESTKSVVKDGEPLSIQEMAQLSVSKCDVDLKPHLLHNVVLSGGNTLFPGFTERFSNELPKMCPSVII</sequence>
<dbReference type="OrthoDB" id="5132116at2759"/>
<proteinExistence type="inferred from homology"/>
<protein>
    <recommendedName>
        <fullName evidence="5">Actin</fullName>
    </recommendedName>
</protein>
<feature type="region of interest" description="Disordered" evidence="2">
    <location>
        <begin position="61"/>
        <end position="87"/>
    </location>
</feature>